<organism evidence="10 11">
    <name type="scientific">Allacma fusca</name>
    <dbReference type="NCBI Taxonomy" id="39272"/>
    <lineage>
        <taxon>Eukaryota</taxon>
        <taxon>Metazoa</taxon>
        <taxon>Ecdysozoa</taxon>
        <taxon>Arthropoda</taxon>
        <taxon>Hexapoda</taxon>
        <taxon>Collembola</taxon>
        <taxon>Symphypleona</taxon>
        <taxon>Sminthuridae</taxon>
        <taxon>Allacma</taxon>
    </lineage>
</organism>
<keyword evidence="11" id="KW-1185">Reference proteome</keyword>
<evidence type="ECO:0000256" key="5">
    <source>
        <dbReference type="ARBA" id="ARBA00022737"/>
    </source>
</evidence>
<keyword evidence="6" id="KW-0508">mRNA splicing</keyword>
<proteinExistence type="inferred from homology"/>
<dbReference type="Proteomes" id="UP000708208">
    <property type="component" value="Unassembled WGS sequence"/>
</dbReference>
<evidence type="ECO:0000256" key="7">
    <source>
        <dbReference type="ARBA" id="ARBA00023242"/>
    </source>
</evidence>
<keyword evidence="7" id="KW-0539">Nucleus</keyword>
<comment type="function">
    <text evidence="8">Involved in pre-mRNA splicing and cell cycle progression. Required for the spliceosome assembly and initiation of the DNA replication.</text>
</comment>
<accession>A0A8J2PJY6</accession>
<keyword evidence="4" id="KW-0747">Spliceosome</keyword>
<dbReference type="FunFam" id="1.25.40.10:FF:000306">
    <property type="entry name" value="Cell cycle control protein cwf4"/>
    <property type="match status" value="1"/>
</dbReference>
<evidence type="ECO:0000256" key="8">
    <source>
        <dbReference type="ARBA" id="ARBA00037040"/>
    </source>
</evidence>
<dbReference type="OrthoDB" id="8959619at2759"/>
<dbReference type="PANTHER" id="PTHR11246">
    <property type="entry name" value="PRE-MRNA SPLICING FACTOR"/>
    <property type="match status" value="1"/>
</dbReference>
<evidence type="ECO:0000256" key="3">
    <source>
        <dbReference type="ARBA" id="ARBA00022664"/>
    </source>
</evidence>
<feature type="domain" description="Pre-mRNA-splicing factor Syf1/CRNKL1-like C-terminal HAT-repeats" evidence="9">
    <location>
        <begin position="1"/>
        <end position="102"/>
    </location>
</feature>
<comment type="similarity">
    <text evidence="2">Belongs to the crooked-neck family.</text>
</comment>
<dbReference type="InterPro" id="IPR045075">
    <property type="entry name" value="Syf1-like"/>
</dbReference>
<protein>
    <recommendedName>
        <fullName evidence="9">Pre-mRNA-splicing factor Syf1/CRNKL1-like C-terminal HAT-repeats domain-containing protein</fullName>
    </recommendedName>
</protein>
<dbReference type="GO" id="GO:0071014">
    <property type="term" value="C:post-mRNA release spliceosomal complex"/>
    <property type="evidence" value="ECO:0007669"/>
    <property type="project" value="TreeGrafter"/>
</dbReference>
<dbReference type="GO" id="GO:0000245">
    <property type="term" value="P:spliceosomal complex assembly"/>
    <property type="evidence" value="ECO:0007669"/>
    <property type="project" value="TreeGrafter"/>
</dbReference>
<sequence length="199" mass="23728">MKFAELECLLGDLDRARAIYELAVTQPRLDMPEILWKTYIDFEVELGETDRARELYYRLLERTQHVKVWLSLSQFELSIADENSTTKARRVFEKANEQLRNQDKEERLMLLEGWKVFEIEHGDEESINKVNQKMPKRIKKRRKVETADGTEAGWEEYFDYIFPEDESARPNLKLLAMAKMWKKKKEDETEVSKDAEDDE</sequence>
<evidence type="ECO:0000256" key="1">
    <source>
        <dbReference type="ARBA" id="ARBA00004123"/>
    </source>
</evidence>
<dbReference type="GO" id="GO:0071011">
    <property type="term" value="C:precatalytic spliceosome"/>
    <property type="evidence" value="ECO:0007669"/>
    <property type="project" value="TreeGrafter"/>
</dbReference>
<evidence type="ECO:0000313" key="10">
    <source>
        <dbReference type="EMBL" id="CAG7833518.1"/>
    </source>
</evidence>
<dbReference type="GO" id="GO:0000974">
    <property type="term" value="C:Prp19 complex"/>
    <property type="evidence" value="ECO:0007669"/>
    <property type="project" value="TreeGrafter"/>
</dbReference>
<dbReference type="InterPro" id="IPR055430">
    <property type="entry name" value="HAT_Syf1_CNRKL1_C"/>
</dbReference>
<evidence type="ECO:0000313" key="11">
    <source>
        <dbReference type="Proteomes" id="UP000708208"/>
    </source>
</evidence>
<dbReference type="EMBL" id="CAJVCH010569911">
    <property type="protein sequence ID" value="CAG7833518.1"/>
    <property type="molecule type" value="Genomic_DNA"/>
</dbReference>
<keyword evidence="5" id="KW-0677">Repeat</keyword>
<dbReference type="Pfam" id="PF23231">
    <property type="entry name" value="HAT_Syf1_CNRKL1_C"/>
    <property type="match status" value="1"/>
</dbReference>
<evidence type="ECO:0000256" key="2">
    <source>
        <dbReference type="ARBA" id="ARBA00008644"/>
    </source>
</evidence>
<evidence type="ECO:0000259" key="9">
    <source>
        <dbReference type="Pfam" id="PF23231"/>
    </source>
</evidence>
<reference evidence="10" key="1">
    <citation type="submission" date="2021-06" db="EMBL/GenBank/DDBJ databases">
        <authorList>
            <person name="Hodson N. C."/>
            <person name="Mongue J. A."/>
            <person name="Jaron S. K."/>
        </authorList>
    </citation>
    <scope>NUCLEOTIDE SEQUENCE</scope>
</reference>
<evidence type="ECO:0000256" key="6">
    <source>
        <dbReference type="ARBA" id="ARBA00023187"/>
    </source>
</evidence>
<dbReference type="SMART" id="SM00386">
    <property type="entry name" value="HAT"/>
    <property type="match status" value="2"/>
</dbReference>
<comment type="caution">
    <text evidence="10">The sequence shown here is derived from an EMBL/GenBank/DDBJ whole genome shotgun (WGS) entry which is preliminary data.</text>
</comment>
<name>A0A8J2PJY6_9HEXA</name>
<dbReference type="InterPro" id="IPR003107">
    <property type="entry name" value="HAT"/>
</dbReference>
<dbReference type="AlphaFoldDB" id="A0A8J2PJY6"/>
<dbReference type="GO" id="GO:0071007">
    <property type="term" value="C:U2-type catalytic step 2 spliceosome"/>
    <property type="evidence" value="ECO:0007669"/>
    <property type="project" value="TreeGrafter"/>
</dbReference>
<evidence type="ECO:0000256" key="4">
    <source>
        <dbReference type="ARBA" id="ARBA00022728"/>
    </source>
</evidence>
<keyword evidence="3" id="KW-0507">mRNA processing</keyword>
<dbReference type="PANTHER" id="PTHR11246:SF3">
    <property type="entry name" value="CROOKED NECK-LIKE PROTEIN 1"/>
    <property type="match status" value="1"/>
</dbReference>
<comment type="subcellular location">
    <subcellularLocation>
        <location evidence="1">Nucleus</location>
    </subcellularLocation>
</comment>
<gene>
    <name evidence="10" type="ORF">AFUS01_LOCUS43130</name>
</gene>